<comment type="caution">
    <text evidence="7">The sequence shown here is derived from an EMBL/GenBank/DDBJ whole genome shotgun (WGS) entry which is preliminary data.</text>
</comment>
<gene>
    <name evidence="7" type="ORF">ACJDUG_02560</name>
</gene>
<evidence type="ECO:0000256" key="4">
    <source>
        <dbReference type="ARBA" id="ARBA00022989"/>
    </source>
</evidence>
<reference evidence="7 8" key="1">
    <citation type="submission" date="2024-11" db="EMBL/GenBank/DDBJ databases">
        <authorList>
            <person name="Heng Y.C."/>
            <person name="Lim A.C.H."/>
            <person name="Lee J.K.Y."/>
            <person name="Kittelmann S."/>
        </authorList>
    </citation>
    <scope>NUCLEOTIDE SEQUENCE [LARGE SCALE GENOMIC DNA]</scope>
    <source>
        <strain evidence="7 8">WILCCON 0185</strain>
    </source>
</reference>
<dbReference type="PANTHER" id="PTHR31885">
    <property type="entry name" value="GH04784P"/>
    <property type="match status" value="1"/>
</dbReference>
<accession>A0ABW8T286</accession>
<keyword evidence="8" id="KW-1185">Reference proteome</keyword>
<proteinExistence type="inferred from homology"/>
<feature type="transmembrane region" description="Helical" evidence="6">
    <location>
        <begin position="12"/>
        <end position="32"/>
    </location>
</feature>
<dbReference type="RefSeq" id="WP_406768313.1">
    <property type="nucleotide sequence ID" value="NZ_JBJHZZ010000001.1"/>
</dbReference>
<feature type="transmembrane region" description="Helical" evidence="6">
    <location>
        <begin position="145"/>
        <end position="164"/>
    </location>
</feature>
<dbReference type="EMBL" id="JBJHZZ010000001">
    <property type="protein sequence ID" value="MFL0245858.1"/>
    <property type="molecule type" value="Genomic_DNA"/>
</dbReference>
<organism evidence="7 8">
    <name type="scientific">Candidatus Clostridium stratigraminis</name>
    <dbReference type="NCBI Taxonomy" id="3381661"/>
    <lineage>
        <taxon>Bacteria</taxon>
        <taxon>Bacillati</taxon>
        <taxon>Bacillota</taxon>
        <taxon>Clostridia</taxon>
        <taxon>Eubacteriales</taxon>
        <taxon>Clostridiaceae</taxon>
        <taxon>Clostridium</taxon>
    </lineage>
</organism>
<dbReference type="InterPro" id="IPR012506">
    <property type="entry name" value="TMEM86B-like"/>
</dbReference>
<keyword evidence="4 6" id="KW-1133">Transmembrane helix</keyword>
<keyword evidence="3 6" id="KW-0812">Transmembrane</keyword>
<evidence type="ECO:0000313" key="7">
    <source>
        <dbReference type="EMBL" id="MFL0245858.1"/>
    </source>
</evidence>
<feature type="transmembrane region" description="Helical" evidence="6">
    <location>
        <begin position="90"/>
        <end position="107"/>
    </location>
</feature>
<evidence type="ECO:0000256" key="5">
    <source>
        <dbReference type="ARBA" id="ARBA00023136"/>
    </source>
</evidence>
<evidence type="ECO:0000256" key="1">
    <source>
        <dbReference type="ARBA" id="ARBA00004141"/>
    </source>
</evidence>
<feature type="transmembrane region" description="Helical" evidence="6">
    <location>
        <begin position="68"/>
        <end position="84"/>
    </location>
</feature>
<comment type="subcellular location">
    <subcellularLocation>
        <location evidence="1">Membrane</location>
        <topology evidence="1">Multi-pass membrane protein</topology>
    </subcellularLocation>
</comment>
<feature type="transmembrane region" description="Helical" evidence="6">
    <location>
        <begin position="38"/>
        <end position="56"/>
    </location>
</feature>
<dbReference type="PANTHER" id="PTHR31885:SF6">
    <property type="entry name" value="GH04784P"/>
    <property type="match status" value="1"/>
</dbReference>
<evidence type="ECO:0000313" key="8">
    <source>
        <dbReference type="Proteomes" id="UP001623591"/>
    </source>
</evidence>
<evidence type="ECO:0000256" key="3">
    <source>
        <dbReference type="ARBA" id="ARBA00022692"/>
    </source>
</evidence>
<feature type="transmembrane region" description="Helical" evidence="6">
    <location>
        <begin position="211"/>
        <end position="232"/>
    </location>
</feature>
<keyword evidence="5 6" id="KW-0472">Membrane</keyword>
<feature type="transmembrane region" description="Helical" evidence="6">
    <location>
        <begin position="119"/>
        <end position="139"/>
    </location>
</feature>
<sequence>MVIVSKKNIIRILIAIQIVIFLLFLYTDLYFINRYNKISVNLKFSTIVLCFIFTLLIGKDCYNKRDRCLVQLARFFTIIADYFLLIKEDFKLGVICFCIVQITYIIRHSLMEIEAYKNLIFLFFFLLISIFTLTVININNFDRKLLALGIIYAVFLITSVYCGVSTLKRGKFPKEGALLISIGIILFLFCDINVGLFNIVDFIGFAQYEKLTGFLIWVFYFPSQLLLSLSGFNLKYLKELFKEYI</sequence>
<name>A0ABW8T286_9CLOT</name>
<feature type="transmembrane region" description="Helical" evidence="6">
    <location>
        <begin position="176"/>
        <end position="199"/>
    </location>
</feature>
<comment type="similarity">
    <text evidence="2">Belongs to the TMEM86 family.</text>
</comment>
<protein>
    <submittedName>
        <fullName evidence="7">Lysoplasmalogenase family protein</fullName>
    </submittedName>
</protein>
<dbReference type="Pfam" id="PF07947">
    <property type="entry name" value="YhhN"/>
    <property type="match status" value="1"/>
</dbReference>
<evidence type="ECO:0000256" key="2">
    <source>
        <dbReference type="ARBA" id="ARBA00007375"/>
    </source>
</evidence>
<evidence type="ECO:0000256" key="6">
    <source>
        <dbReference type="SAM" id="Phobius"/>
    </source>
</evidence>
<dbReference type="Proteomes" id="UP001623591">
    <property type="component" value="Unassembled WGS sequence"/>
</dbReference>